<dbReference type="SUPFAM" id="SSF101960">
    <property type="entry name" value="Stabilizer of iron transporter SufD"/>
    <property type="match status" value="1"/>
</dbReference>
<dbReference type="InterPro" id="IPR055346">
    <property type="entry name" value="Fe-S_cluster_assembly_SufBD"/>
</dbReference>
<dbReference type="Pfam" id="PF19295">
    <property type="entry name" value="SufBD_N"/>
    <property type="match status" value="1"/>
</dbReference>
<reference evidence="5" key="1">
    <citation type="submission" date="2017-09" db="EMBL/GenBank/DDBJ databases">
        <title>Depth-based differentiation of microbial function through sediment-hosted aquifers and enrichment of novel symbionts in the deep terrestrial subsurface.</title>
        <authorList>
            <person name="Probst A.J."/>
            <person name="Ladd B."/>
            <person name="Jarett J.K."/>
            <person name="Geller-Mcgrath D.E."/>
            <person name="Sieber C.M.K."/>
            <person name="Emerson J.B."/>
            <person name="Anantharaman K."/>
            <person name="Thomas B.C."/>
            <person name="Malmstrom R."/>
            <person name="Stieglmeier M."/>
            <person name="Klingl A."/>
            <person name="Woyke T."/>
            <person name="Ryan C.M."/>
            <person name="Banfield J.F."/>
        </authorList>
    </citation>
    <scope>NUCLEOTIDE SEQUENCE [LARGE SCALE GENOMIC DNA]</scope>
</reference>
<evidence type="ECO:0000256" key="1">
    <source>
        <dbReference type="ARBA" id="ARBA00043967"/>
    </source>
</evidence>
<evidence type="ECO:0000313" key="5">
    <source>
        <dbReference type="Proteomes" id="UP000230796"/>
    </source>
</evidence>
<evidence type="ECO:0000259" key="2">
    <source>
        <dbReference type="Pfam" id="PF01458"/>
    </source>
</evidence>
<name>A0A2H0VJD5_9BACT</name>
<dbReference type="PANTHER" id="PTHR30508:SF1">
    <property type="entry name" value="UPF0051 PROTEIN ABCI8, CHLOROPLASTIC-RELATED"/>
    <property type="match status" value="1"/>
</dbReference>
<dbReference type="Pfam" id="PF01458">
    <property type="entry name" value="SUFBD_core"/>
    <property type="match status" value="1"/>
</dbReference>
<feature type="domain" description="SUF system FeS cluster assembly SufBD core" evidence="2">
    <location>
        <begin position="67"/>
        <end position="301"/>
    </location>
</feature>
<comment type="similarity">
    <text evidence="1">Belongs to the iron-sulfur cluster assembly SufBD family.</text>
</comment>
<dbReference type="NCBIfam" id="TIGR01980">
    <property type="entry name" value="sufB"/>
    <property type="match status" value="1"/>
</dbReference>
<evidence type="ECO:0000259" key="3">
    <source>
        <dbReference type="Pfam" id="PF19295"/>
    </source>
</evidence>
<protein>
    <submittedName>
        <fullName evidence="4">Fe-S cluster assembly protein SufB</fullName>
    </submittedName>
</protein>
<dbReference type="EMBL" id="PFAF01000010">
    <property type="protein sequence ID" value="PIR99188.1"/>
    <property type="molecule type" value="Genomic_DNA"/>
</dbReference>
<feature type="non-terminal residue" evidence="4">
    <location>
        <position position="1"/>
    </location>
</feature>
<organism evidence="4 5">
    <name type="scientific">Candidatus Collierbacteria bacterium CG10_big_fil_rev_8_21_14_0_10_44_9</name>
    <dbReference type="NCBI Taxonomy" id="1974535"/>
    <lineage>
        <taxon>Bacteria</taxon>
        <taxon>Candidatus Collieribacteriota</taxon>
    </lineage>
</organism>
<dbReference type="InterPro" id="IPR037284">
    <property type="entry name" value="SUF_FeS_clus_asmbl_SufBD_sf"/>
</dbReference>
<dbReference type="PANTHER" id="PTHR30508">
    <property type="entry name" value="FES CLUSTER ASSEMBLY PROTEIN SUF"/>
    <property type="match status" value="1"/>
</dbReference>
<evidence type="ECO:0000313" key="4">
    <source>
        <dbReference type="EMBL" id="PIR99188.1"/>
    </source>
</evidence>
<comment type="caution">
    <text evidence="4">The sequence shown here is derived from an EMBL/GenBank/DDBJ whole genome shotgun (WGS) entry which is preliminary data.</text>
</comment>
<dbReference type="InterPro" id="IPR010231">
    <property type="entry name" value="SUF_FeS_clus_asmbl_SufB"/>
</dbReference>
<gene>
    <name evidence="4" type="primary">sufB</name>
    <name evidence="4" type="ORF">COT87_00695</name>
</gene>
<dbReference type="InterPro" id="IPR000825">
    <property type="entry name" value="SUF_FeS_clus_asmbl_SufBD_core"/>
</dbReference>
<accession>A0A2H0VJD5</accession>
<proteinExistence type="inferred from homology"/>
<dbReference type="AlphaFoldDB" id="A0A2H0VJD5"/>
<sequence length="330" mass="36173">LAKKGVIFLSMDDGLKQYPEIVKEYFGKVVPYGDNKLAALNTAVWSGGSFVYIPKGIVVDLPLQAYFRINSENAGQFERTLIIAEEGASVSYVEGCSAPAFSSASLHVAVVEVIVKEGAKVRYTTVQNWYKTVYNLVTKRATVAKDARMEWMDCNLGSKITMKYPSCLLMGERAHGEMLSIAVAGAGQHQDAGAKMIHLAPNTTSKITSKSISQRGGRSSYRGQVKIAPQAWGSRSKVVCDALILDEKSRSDTYPNNQIMTGEATLEHEAYVSRIGEEQILYLMSRGMSAKEAEAMIIRGFIEPVISELPMEYGVELNRLVKMEMTGSVG</sequence>
<feature type="domain" description="SUF system FeS cluster assembly SufBD N-terminal" evidence="3">
    <location>
        <begin position="4"/>
        <end position="64"/>
    </location>
</feature>
<dbReference type="InterPro" id="IPR045595">
    <property type="entry name" value="SufBD_N"/>
</dbReference>
<dbReference type="GO" id="GO:0016226">
    <property type="term" value="P:iron-sulfur cluster assembly"/>
    <property type="evidence" value="ECO:0007669"/>
    <property type="project" value="InterPro"/>
</dbReference>
<dbReference type="Proteomes" id="UP000230796">
    <property type="component" value="Unassembled WGS sequence"/>
</dbReference>